<name>A0A6G1DY41_9ORYZ</name>
<dbReference type="EMBL" id="SPHZ02000005">
    <property type="protein sequence ID" value="KAF0917331.1"/>
    <property type="molecule type" value="Genomic_DNA"/>
</dbReference>
<dbReference type="Proteomes" id="UP000479710">
    <property type="component" value="Unassembled WGS sequence"/>
</dbReference>
<evidence type="ECO:0000256" key="1">
    <source>
        <dbReference type="SAM" id="MobiDB-lite"/>
    </source>
</evidence>
<keyword evidence="2" id="KW-0812">Transmembrane</keyword>
<reference evidence="3 4" key="1">
    <citation type="submission" date="2019-11" db="EMBL/GenBank/DDBJ databases">
        <title>Whole genome sequence of Oryza granulata.</title>
        <authorList>
            <person name="Li W."/>
        </authorList>
    </citation>
    <scope>NUCLEOTIDE SEQUENCE [LARGE SCALE GENOMIC DNA]</scope>
    <source>
        <strain evidence="4">cv. Menghai</strain>
        <tissue evidence="3">Leaf</tissue>
    </source>
</reference>
<feature type="transmembrane region" description="Helical" evidence="2">
    <location>
        <begin position="132"/>
        <end position="154"/>
    </location>
</feature>
<gene>
    <name evidence="3" type="ORF">E2562_017505</name>
</gene>
<sequence length="211" mass="23976">MTRPGYWVLYDVEVKELKKWYVRLMRGCGMARWPEYGDGDREEVPSRIGKVKEKHWRRMPEHRRQKVIANLREKRRLKEERQRQLAADERRASLPRPRQAAVVDDCRASLPRRTRPPPPVPVPRRERERASLTWIFSMAVVVLFALVINSSYVLSPFVKQSHGRLSRAFTATRHAAVSIKSAAAVSVEDAAAAFKDATVGVTHANGGIGAG</sequence>
<evidence type="ECO:0000313" key="3">
    <source>
        <dbReference type="EMBL" id="KAF0917331.1"/>
    </source>
</evidence>
<proteinExistence type="predicted"/>
<evidence type="ECO:0000256" key="2">
    <source>
        <dbReference type="SAM" id="Phobius"/>
    </source>
</evidence>
<evidence type="ECO:0000313" key="4">
    <source>
        <dbReference type="Proteomes" id="UP000479710"/>
    </source>
</evidence>
<protein>
    <submittedName>
        <fullName evidence="3">Uncharacterized protein</fullName>
    </submittedName>
</protein>
<comment type="caution">
    <text evidence="3">The sequence shown here is derived from an EMBL/GenBank/DDBJ whole genome shotgun (WGS) entry which is preliminary data.</text>
</comment>
<keyword evidence="4" id="KW-1185">Reference proteome</keyword>
<feature type="compositionally biased region" description="Basic and acidic residues" evidence="1">
    <location>
        <begin position="79"/>
        <end position="92"/>
    </location>
</feature>
<dbReference type="AlphaFoldDB" id="A0A6G1DY41"/>
<keyword evidence="2" id="KW-0472">Membrane</keyword>
<feature type="region of interest" description="Disordered" evidence="1">
    <location>
        <begin position="79"/>
        <end position="98"/>
    </location>
</feature>
<organism evidence="3 4">
    <name type="scientific">Oryza meyeriana var. granulata</name>
    <dbReference type="NCBI Taxonomy" id="110450"/>
    <lineage>
        <taxon>Eukaryota</taxon>
        <taxon>Viridiplantae</taxon>
        <taxon>Streptophyta</taxon>
        <taxon>Embryophyta</taxon>
        <taxon>Tracheophyta</taxon>
        <taxon>Spermatophyta</taxon>
        <taxon>Magnoliopsida</taxon>
        <taxon>Liliopsida</taxon>
        <taxon>Poales</taxon>
        <taxon>Poaceae</taxon>
        <taxon>BOP clade</taxon>
        <taxon>Oryzoideae</taxon>
        <taxon>Oryzeae</taxon>
        <taxon>Oryzinae</taxon>
        <taxon>Oryza</taxon>
        <taxon>Oryza meyeriana</taxon>
    </lineage>
</organism>
<keyword evidence="2" id="KW-1133">Transmembrane helix</keyword>
<accession>A0A6G1DY41</accession>